<feature type="transmembrane region" description="Helical" evidence="10">
    <location>
        <begin position="266"/>
        <end position="288"/>
    </location>
</feature>
<reference evidence="12 13" key="1">
    <citation type="submission" date="2013-03" db="EMBL/GenBank/DDBJ databases">
        <title>The Genome Sequence of Exophiala aquamarina CBS 119918.</title>
        <authorList>
            <consortium name="The Broad Institute Genomics Platform"/>
            <person name="Cuomo C."/>
            <person name="de Hoog S."/>
            <person name="Gorbushina A."/>
            <person name="Walker B."/>
            <person name="Young S.K."/>
            <person name="Zeng Q."/>
            <person name="Gargeya S."/>
            <person name="Fitzgerald M."/>
            <person name="Haas B."/>
            <person name="Abouelleil A."/>
            <person name="Allen A.W."/>
            <person name="Alvarado L."/>
            <person name="Arachchi H.M."/>
            <person name="Berlin A.M."/>
            <person name="Chapman S.B."/>
            <person name="Gainer-Dewar J."/>
            <person name="Goldberg J."/>
            <person name="Griggs A."/>
            <person name="Gujja S."/>
            <person name="Hansen M."/>
            <person name="Howarth C."/>
            <person name="Imamovic A."/>
            <person name="Ireland A."/>
            <person name="Larimer J."/>
            <person name="McCowan C."/>
            <person name="Murphy C."/>
            <person name="Pearson M."/>
            <person name="Poon T.W."/>
            <person name="Priest M."/>
            <person name="Roberts A."/>
            <person name="Saif S."/>
            <person name="Shea T."/>
            <person name="Sisk P."/>
            <person name="Sykes S."/>
            <person name="Wortman J."/>
            <person name="Nusbaum C."/>
            <person name="Birren B."/>
        </authorList>
    </citation>
    <scope>NUCLEOTIDE SEQUENCE [LARGE SCALE GENOMIC DNA]</scope>
    <source>
        <strain evidence="12 13">CBS 119918</strain>
    </source>
</reference>
<dbReference type="GO" id="GO:0005794">
    <property type="term" value="C:Golgi apparatus"/>
    <property type="evidence" value="ECO:0007669"/>
    <property type="project" value="TreeGrafter"/>
</dbReference>
<organism evidence="12 13">
    <name type="scientific">Exophiala aquamarina CBS 119918</name>
    <dbReference type="NCBI Taxonomy" id="1182545"/>
    <lineage>
        <taxon>Eukaryota</taxon>
        <taxon>Fungi</taxon>
        <taxon>Dikarya</taxon>
        <taxon>Ascomycota</taxon>
        <taxon>Pezizomycotina</taxon>
        <taxon>Eurotiomycetes</taxon>
        <taxon>Chaetothyriomycetidae</taxon>
        <taxon>Chaetothyriales</taxon>
        <taxon>Herpotrichiellaceae</taxon>
        <taxon>Exophiala</taxon>
    </lineage>
</organism>
<keyword evidence="3 10" id="KW-0812">Transmembrane</keyword>
<keyword evidence="13" id="KW-1185">Reference proteome</keyword>
<dbReference type="PANTHER" id="PTHR22883:SF480">
    <property type="entry name" value="PALMITOYLTRANSFERASE SWF1"/>
    <property type="match status" value="1"/>
</dbReference>
<dbReference type="GO" id="GO:0006612">
    <property type="term" value="P:protein targeting to membrane"/>
    <property type="evidence" value="ECO:0007669"/>
    <property type="project" value="TreeGrafter"/>
</dbReference>
<dbReference type="STRING" id="1182545.A0A072PJW3"/>
<dbReference type="PROSITE" id="PS50216">
    <property type="entry name" value="DHHC"/>
    <property type="match status" value="1"/>
</dbReference>
<comment type="similarity">
    <text evidence="10">Belongs to the DHHC palmitoyltransferase family.</text>
</comment>
<evidence type="ECO:0000256" key="10">
    <source>
        <dbReference type="RuleBase" id="RU079119"/>
    </source>
</evidence>
<feature type="transmembrane region" description="Helical" evidence="10">
    <location>
        <begin position="198"/>
        <end position="222"/>
    </location>
</feature>
<evidence type="ECO:0000256" key="8">
    <source>
        <dbReference type="ARBA" id="ARBA00023315"/>
    </source>
</evidence>
<evidence type="ECO:0000256" key="3">
    <source>
        <dbReference type="ARBA" id="ARBA00022692"/>
    </source>
</evidence>
<accession>A0A072PJW3</accession>
<dbReference type="EMBL" id="AMGV01000003">
    <property type="protein sequence ID" value="KEF59618.1"/>
    <property type="molecule type" value="Genomic_DNA"/>
</dbReference>
<keyword evidence="5 10" id="KW-0472">Membrane</keyword>
<dbReference type="Proteomes" id="UP000027920">
    <property type="component" value="Unassembled WGS sequence"/>
</dbReference>
<evidence type="ECO:0000256" key="1">
    <source>
        <dbReference type="ARBA" id="ARBA00004141"/>
    </source>
</evidence>
<keyword evidence="7" id="KW-0449">Lipoprotein</keyword>
<dbReference type="PANTHER" id="PTHR22883">
    <property type="entry name" value="ZINC FINGER DHHC DOMAIN CONTAINING PROTEIN"/>
    <property type="match status" value="1"/>
</dbReference>
<keyword evidence="2 10" id="KW-0808">Transferase</keyword>
<evidence type="ECO:0000313" key="12">
    <source>
        <dbReference type="EMBL" id="KEF59618.1"/>
    </source>
</evidence>
<feature type="domain" description="Palmitoyltransferase DHHC" evidence="11">
    <location>
        <begin position="153"/>
        <end position="305"/>
    </location>
</feature>
<dbReference type="GO" id="GO:0005783">
    <property type="term" value="C:endoplasmic reticulum"/>
    <property type="evidence" value="ECO:0007669"/>
    <property type="project" value="TreeGrafter"/>
</dbReference>
<keyword evidence="4 10" id="KW-1133">Transmembrane helix</keyword>
<dbReference type="OrthoDB" id="9909019at2759"/>
<dbReference type="VEuPathDB" id="FungiDB:A1O9_04464"/>
<dbReference type="Pfam" id="PF01529">
    <property type="entry name" value="DHHC"/>
    <property type="match status" value="1"/>
</dbReference>
<proteinExistence type="inferred from homology"/>
<evidence type="ECO:0000256" key="7">
    <source>
        <dbReference type="ARBA" id="ARBA00023288"/>
    </source>
</evidence>
<keyword evidence="6" id="KW-0564">Palmitate</keyword>
<name>A0A072PJW3_9EURO</name>
<comment type="subcellular location">
    <subcellularLocation>
        <location evidence="1">Membrane</location>
        <topology evidence="1">Multi-pass membrane protein</topology>
    </subcellularLocation>
</comment>
<dbReference type="GO" id="GO:0019706">
    <property type="term" value="F:protein-cysteine S-palmitoyltransferase activity"/>
    <property type="evidence" value="ECO:0007669"/>
    <property type="project" value="UniProtKB-EC"/>
</dbReference>
<dbReference type="AlphaFoldDB" id="A0A072PJW3"/>
<comment type="caution">
    <text evidence="12">The sequence shown here is derived from an EMBL/GenBank/DDBJ whole genome shotgun (WGS) entry which is preliminary data.</text>
</comment>
<evidence type="ECO:0000259" key="11">
    <source>
        <dbReference type="Pfam" id="PF01529"/>
    </source>
</evidence>
<dbReference type="InterPro" id="IPR001594">
    <property type="entry name" value="Palmitoyltrfase_DHHC"/>
</dbReference>
<feature type="transmembrane region" description="Helical" evidence="10">
    <location>
        <begin position="6"/>
        <end position="24"/>
    </location>
</feature>
<evidence type="ECO:0000256" key="4">
    <source>
        <dbReference type="ARBA" id="ARBA00022989"/>
    </source>
</evidence>
<evidence type="ECO:0000256" key="5">
    <source>
        <dbReference type="ARBA" id="ARBA00023136"/>
    </source>
</evidence>
<evidence type="ECO:0000313" key="13">
    <source>
        <dbReference type="Proteomes" id="UP000027920"/>
    </source>
</evidence>
<dbReference type="InterPro" id="IPR039859">
    <property type="entry name" value="PFA4/ZDH16/20/ERF2-like"/>
</dbReference>
<evidence type="ECO:0000256" key="2">
    <source>
        <dbReference type="ARBA" id="ARBA00022679"/>
    </source>
</evidence>
<protein>
    <recommendedName>
        <fullName evidence="10">Palmitoyltransferase</fullName>
        <ecNumber evidence="10">2.3.1.225</ecNumber>
    </recommendedName>
</protein>
<comment type="catalytic activity">
    <reaction evidence="9 10">
        <text>L-cysteinyl-[protein] + hexadecanoyl-CoA = S-hexadecanoyl-L-cysteinyl-[protein] + CoA</text>
        <dbReference type="Rhea" id="RHEA:36683"/>
        <dbReference type="Rhea" id="RHEA-COMP:10131"/>
        <dbReference type="Rhea" id="RHEA-COMP:11032"/>
        <dbReference type="ChEBI" id="CHEBI:29950"/>
        <dbReference type="ChEBI" id="CHEBI:57287"/>
        <dbReference type="ChEBI" id="CHEBI:57379"/>
        <dbReference type="ChEBI" id="CHEBI:74151"/>
        <dbReference type="EC" id="2.3.1.225"/>
    </reaction>
</comment>
<feature type="transmembrane region" description="Helical" evidence="10">
    <location>
        <begin position="79"/>
        <end position="100"/>
    </location>
</feature>
<dbReference type="HOGENOM" id="CLU_042181_2_1_1"/>
<evidence type="ECO:0000256" key="9">
    <source>
        <dbReference type="ARBA" id="ARBA00048048"/>
    </source>
</evidence>
<gene>
    <name evidence="12" type="ORF">A1O9_04464</name>
</gene>
<dbReference type="GO" id="GO:0016020">
    <property type="term" value="C:membrane"/>
    <property type="evidence" value="ECO:0007669"/>
    <property type="project" value="UniProtKB-SubCell"/>
</dbReference>
<comment type="domain">
    <text evidence="10">The DHHC domain is required for palmitoyltransferase activity.</text>
</comment>
<dbReference type="RefSeq" id="XP_013262208.1">
    <property type="nucleotide sequence ID" value="XM_013406754.1"/>
</dbReference>
<dbReference type="GeneID" id="25279395"/>
<sequence>MGIVRTIAIIILSISFVVFVALFGRLPALRRTPIAFLHKLLWHHVPNAVIYVDDKITGRRFTRGLARTGNYLLNDAHPIVLVFFVTLQVVGELLFIPSAWSRLSTWQALPIPFLVAAPYWFLYLSSTTSSNITHSSHRKAMLAYPYDYCLFHPGYYCSTCRFPKPARSKHCSLCKACIEKQDHHCIWINNCVGRNNYIWFNLLLLTITALLAYGATLGYTLLDARLQERLVPAALTRGSVTAKRWSTRLTWSQWANMWAWAISVDWQIGAVMMLSAMSCPLSLSFLLYHVYLMWAGMTTNESAKWADWKDDVQDNVVWRAEIQKLRETYPRLPPDVEPEDDLVQWPREVRAKWWMVRTRDGDQPTLKKVGSQIQDDSEVTDVPDERWERIQSMREVDNLYDRGFWMNLVDGMFNRG</sequence>
<evidence type="ECO:0000256" key="6">
    <source>
        <dbReference type="ARBA" id="ARBA00023139"/>
    </source>
</evidence>
<keyword evidence="8 10" id="KW-0012">Acyltransferase</keyword>
<dbReference type="EC" id="2.3.1.225" evidence="10"/>